<feature type="transmembrane region" description="Helical" evidence="1">
    <location>
        <begin position="347"/>
        <end position="365"/>
    </location>
</feature>
<proteinExistence type="predicted"/>
<dbReference type="EMBL" id="FRFG01000070">
    <property type="protein sequence ID" value="SHO58592.1"/>
    <property type="molecule type" value="Genomic_DNA"/>
</dbReference>
<accession>A0A1M7Z1B1</accession>
<feature type="transmembrane region" description="Helical" evidence="1">
    <location>
        <begin position="38"/>
        <end position="62"/>
    </location>
</feature>
<protein>
    <recommendedName>
        <fullName evidence="4">Polysaccharide biosynthesis protein</fullName>
    </recommendedName>
</protein>
<dbReference type="OrthoDB" id="6581164at2"/>
<keyword evidence="3" id="KW-1185">Reference proteome</keyword>
<dbReference type="AlphaFoldDB" id="A0A1M7Z1B1"/>
<feature type="transmembrane region" description="Helical" evidence="1">
    <location>
        <begin position="315"/>
        <end position="335"/>
    </location>
</feature>
<dbReference type="Proteomes" id="UP000184600">
    <property type="component" value="Unassembled WGS sequence"/>
</dbReference>
<organism evidence="2 3">
    <name type="scientific">Vibrio quintilis</name>
    <dbReference type="NCBI Taxonomy" id="1117707"/>
    <lineage>
        <taxon>Bacteria</taxon>
        <taxon>Pseudomonadati</taxon>
        <taxon>Pseudomonadota</taxon>
        <taxon>Gammaproteobacteria</taxon>
        <taxon>Vibrionales</taxon>
        <taxon>Vibrionaceae</taxon>
        <taxon>Vibrio</taxon>
    </lineage>
</organism>
<keyword evidence="1" id="KW-1133">Transmembrane helix</keyword>
<feature type="transmembrane region" description="Helical" evidence="1">
    <location>
        <begin position="74"/>
        <end position="96"/>
    </location>
</feature>
<dbReference type="STRING" id="1117707.VQ7734_04364"/>
<sequence length="408" mass="45575">MSLIKSILTIASSSLMSQIIGALSIWLISHWYGMADVGIYALTYSIVIIGAQLCTLASHLLLPGQKASLLGQNIVFCLLQTSLLSLVYAGVASVIFERSFGVIYILNVAHAWILISENLLLRAEKMRHLAFQRLSVSVLVFTAVFVTGSAMSIYPVWAGGLIILIAFWLSFSIDPADLKQADWGWKANWRFVCENKIHLSHVGMAEVLAIANTNLPTILINFWFSAVTAGYFAVVSRFCLSPVIIAGNAVRNSVFSRWSADFRRHYFNFDEFVKVRRLLLAMAIVATTGILIFYPLLVQLAWFQPWADSVPTSRYMLPYLFPALAVCPLTMLELVFGSKRYFMRIQIEQIFVVMAAFIVLPVFYQSYAASVFTYALLSALRYAFIYVRVNQRATSLRQTGGAVCDGAE</sequence>
<evidence type="ECO:0008006" key="4">
    <source>
        <dbReference type="Google" id="ProtNLM"/>
    </source>
</evidence>
<gene>
    <name evidence="2" type="ORF">VQ7734_04364</name>
</gene>
<feature type="transmembrane region" description="Helical" evidence="1">
    <location>
        <begin position="7"/>
        <end position="32"/>
    </location>
</feature>
<feature type="transmembrane region" description="Helical" evidence="1">
    <location>
        <begin position="278"/>
        <end position="303"/>
    </location>
</feature>
<name>A0A1M7Z1B1_9VIBR</name>
<feature type="transmembrane region" description="Helical" evidence="1">
    <location>
        <begin position="133"/>
        <end position="150"/>
    </location>
</feature>
<keyword evidence="1" id="KW-0812">Transmembrane</keyword>
<dbReference type="RefSeq" id="WP_073586037.1">
    <property type="nucleotide sequence ID" value="NZ_AP024898.1"/>
</dbReference>
<feature type="transmembrane region" description="Helical" evidence="1">
    <location>
        <begin position="102"/>
        <end position="121"/>
    </location>
</feature>
<evidence type="ECO:0000256" key="1">
    <source>
        <dbReference type="SAM" id="Phobius"/>
    </source>
</evidence>
<evidence type="ECO:0000313" key="3">
    <source>
        <dbReference type="Proteomes" id="UP000184600"/>
    </source>
</evidence>
<keyword evidence="1" id="KW-0472">Membrane</keyword>
<reference evidence="3" key="1">
    <citation type="submission" date="2016-12" db="EMBL/GenBank/DDBJ databases">
        <authorList>
            <person name="Rodrigo-Torres L."/>
            <person name="Arahal R.D."/>
            <person name="Lucena T."/>
        </authorList>
    </citation>
    <scope>NUCLEOTIDE SEQUENCE [LARGE SCALE GENOMIC DNA]</scope>
</reference>
<evidence type="ECO:0000313" key="2">
    <source>
        <dbReference type="EMBL" id="SHO58592.1"/>
    </source>
</evidence>